<dbReference type="EMBL" id="JACBAG010001898">
    <property type="protein sequence ID" value="KAF7177419.1"/>
    <property type="molecule type" value="Genomic_DNA"/>
</dbReference>
<comment type="caution">
    <text evidence="2">The sequence shown here is derived from an EMBL/GenBank/DDBJ whole genome shotgun (WGS) entry which is preliminary data.</text>
</comment>
<organism evidence="2 3">
    <name type="scientific">Aspergillus felis</name>
    <dbReference type="NCBI Taxonomy" id="1287682"/>
    <lineage>
        <taxon>Eukaryota</taxon>
        <taxon>Fungi</taxon>
        <taxon>Dikarya</taxon>
        <taxon>Ascomycota</taxon>
        <taxon>Pezizomycotina</taxon>
        <taxon>Eurotiomycetes</taxon>
        <taxon>Eurotiomycetidae</taxon>
        <taxon>Eurotiales</taxon>
        <taxon>Aspergillaceae</taxon>
        <taxon>Aspergillus</taxon>
        <taxon>Aspergillus subgen. Fumigati</taxon>
    </lineage>
</organism>
<proteinExistence type="predicted"/>
<evidence type="ECO:0000313" key="3">
    <source>
        <dbReference type="Proteomes" id="UP000641853"/>
    </source>
</evidence>
<gene>
    <name evidence="2" type="ORF">CNMCM7691_005624</name>
</gene>
<name>A0A8H6V6X7_9EURO</name>
<protein>
    <submittedName>
        <fullName evidence="2">Uncharacterized protein</fullName>
    </submittedName>
</protein>
<dbReference type="AlphaFoldDB" id="A0A8H6V6X7"/>
<evidence type="ECO:0000256" key="1">
    <source>
        <dbReference type="SAM" id="MobiDB-lite"/>
    </source>
</evidence>
<sequence>MEQSSQEDSSESDVIMMEQQSVTSKISDSESYTEASTAFNPTRRTEISLSLSPNYVKDWDTTAAFRELYQNWRDAIIDSFDLDPASFRPIYQEDEQDIRISVSKNDSPAEALGFIKYEKGLGRVIMTNSCAGLEPECLRLGQTSKQGKDQLAGCHGEGLKLAAMVMSREKYKVGIETNNARWNFYLGNTSRFRCIITPCRKGVPRRKPNPARDMASFVSRIWRDVTVVIGPKQKSRSRGVSIEQFKKWLEVSLEIRGYARPESIIETDHGDLIFDPRFRGKVFLKGLLLPACLWEARPFRLGYNFVNGEVNRDRQRLVSQRREADLVRKIWESAIRKHEELVLPIYVTLLREFPRAPDVELADRLLDSSTRVLIWNHLLKEADGRKFYFCQKTGSQSVGTITRTLRKEPAGLPSTLWSLLRGVVPIRTADEKQVEMFRTAAACKTPKTVFAMTVQRALRASLALCQYPSSIEFVHSEDSNIAMLTDRRRNSTLINQKWLDIDTAHTTGHCHDGPMLSANGPFSCDHIIEELFTMFQDELSKHAPSLMSYERRHREWRMIRARLQLMPRDITLQLSSMPGSLRVTWEDGATESFSKRYGHQTVYHVVLHEERCAPVMGHLLHGEEGRACPNHTLRVL</sequence>
<accession>A0A8H6V6X7</accession>
<feature type="region of interest" description="Disordered" evidence="1">
    <location>
        <begin position="1"/>
        <end position="39"/>
    </location>
</feature>
<keyword evidence="3" id="KW-1185">Reference proteome</keyword>
<dbReference type="Proteomes" id="UP000641853">
    <property type="component" value="Unassembled WGS sequence"/>
</dbReference>
<feature type="compositionally biased region" description="Polar residues" evidence="1">
    <location>
        <begin position="18"/>
        <end position="39"/>
    </location>
</feature>
<evidence type="ECO:0000313" key="2">
    <source>
        <dbReference type="EMBL" id="KAF7177419.1"/>
    </source>
</evidence>
<reference evidence="2" key="1">
    <citation type="submission" date="2020-06" db="EMBL/GenBank/DDBJ databases">
        <title>Draft genome sequences of strains closely related to Aspergillus parafelis and Aspergillus hiratsukae.</title>
        <authorList>
            <person name="Dos Santos R.A.C."/>
            <person name="Rivero-Menendez O."/>
            <person name="Steenwyk J.L."/>
            <person name="Mead M.E."/>
            <person name="Goldman G.H."/>
            <person name="Alastruey-Izquierdo A."/>
            <person name="Rokas A."/>
        </authorList>
    </citation>
    <scope>NUCLEOTIDE SEQUENCE</scope>
    <source>
        <strain evidence="2">CNM-CM7691</strain>
    </source>
</reference>